<dbReference type="Gene3D" id="3.30.420.10">
    <property type="entry name" value="Ribonuclease H-like superfamily/Ribonuclease H"/>
    <property type="match status" value="1"/>
</dbReference>
<dbReference type="AlphaFoldDB" id="A0AAV4RG48"/>
<evidence type="ECO:0000313" key="4">
    <source>
        <dbReference type="EMBL" id="GIY19301.1"/>
    </source>
</evidence>
<dbReference type="PROSITE" id="PS50822">
    <property type="entry name" value="PIWI"/>
    <property type="match status" value="1"/>
</dbReference>
<dbReference type="PROSITE" id="PS50821">
    <property type="entry name" value="PAZ"/>
    <property type="match status" value="1"/>
</dbReference>
<dbReference type="CDD" id="cd04657">
    <property type="entry name" value="Piwi_ago-like"/>
    <property type="match status" value="1"/>
</dbReference>
<dbReference type="InterPro" id="IPR014811">
    <property type="entry name" value="ArgoL1"/>
</dbReference>
<dbReference type="GO" id="GO:0034587">
    <property type="term" value="P:piRNA processing"/>
    <property type="evidence" value="ECO:0007669"/>
    <property type="project" value="UniProtKB-ARBA"/>
</dbReference>
<evidence type="ECO:0000259" key="3">
    <source>
        <dbReference type="PROSITE" id="PS50822"/>
    </source>
</evidence>
<feature type="compositionally biased region" description="Basic residues" evidence="1">
    <location>
        <begin position="1"/>
        <end position="11"/>
    </location>
</feature>
<dbReference type="Proteomes" id="UP001054837">
    <property type="component" value="Unassembled WGS sequence"/>
</dbReference>
<dbReference type="InterPro" id="IPR012337">
    <property type="entry name" value="RNaseH-like_sf"/>
</dbReference>
<feature type="compositionally biased region" description="Low complexity" evidence="1">
    <location>
        <begin position="59"/>
        <end position="69"/>
    </location>
</feature>
<proteinExistence type="predicted"/>
<evidence type="ECO:0000256" key="1">
    <source>
        <dbReference type="SAM" id="MobiDB-lite"/>
    </source>
</evidence>
<dbReference type="SUPFAM" id="SSF53098">
    <property type="entry name" value="Ribonuclease H-like"/>
    <property type="match status" value="1"/>
</dbReference>
<dbReference type="Pfam" id="PF02171">
    <property type="entry name" value="Piwi"/>
    <property type="match status" value="1"/>
</dbReference>
<dbReference type="InterPro" id="IPR003100">
    <property type="entry name" value="PAZ_dom"/>
</dbReference>
<protein>
    <submittedName>
        <fullName evidence="4">Protein argonaute-2</fullName>
    </submittedName>
</protein>
<dbReference type="Pfam" id="PF16487">
    <property type="entry name" value="ArgoMid"/>
    <property type="match status" value="1"/>
</dbReference>
<dbReference type="InterPro" id="IPR045246">
    <property type="entry name" value="Piwi_ago-like"/>
</dbReference>
<dbReference type="InterPro" id="IPR032474">
    <property type="entry name" value="Argonaute_N"/>
</dbReference>
<evidence type="ECO:0000259" key="2">
    <source>
        <dbReference type="PROSITE" id="PS50821"/>
    </source>
</evidence>
<organism evidence="4 5">
    <name type="scientific">Caerostris darwini</name>
    <dbReference type="NCBI Taxonomy" id="1538125"/>
    <lineage>
        <taxon>Eukaryota</taxon>
        <taxon>Metazoa</taxon>
        <taxon>Ecdysozoa</taxon>
        <taxon>Arthropoda</taxon>
        <taxon>Chelicerata</taxon>
        <taxon>Arachnida</taxon>
        <taxon>Araneae</taxon>
        <taxon>Araneomorphae</taxon>
        <taxon>Entelegynae</taxon>
        <taxon>Araneoidea</taxon>
        <taxon>Araneidae</taxon>
        <taxon>Caerostris</taxon>
    </lineage>
</organism>
<feature type="region of interest" description="Disordered" evidence="1">
    <location>
        <begin position="49"/>
        <end position="79"/>
    </location>
</feature>
<feature type="domain" description="PAZ" evidence="2">
    <location>
        <begin position="470"/>
        <end position="580"/>
    </location>
</feature>
<feature type="domain" description="Piwi" evidence="3">
    <location>
        <begin position="742"/>
        <end position="1047"/>
    </location>
</feature>
<dbReference type="InterPro" id="IPR003165">
    <property type="entry name" value="Piwi"/>
</dbReference>
<dbReference type="PANTHER" id="PTHR22891">
    <property type="entry name" value="EUKARYOTIC TRANSLATION INITIATION FACTOR 2C"/>
    <property type="match status" value="1"/>
</dbReference>
<dbReference type="CDD" id="cd02846">
    <property type="entry name" value="PAZ_argonaute_like"/>
    <property type="match status" value="1"/>
</dbReference>
<feature type="region of interest" description="Disordered" evidence="1">
    <location>
        <begin position="1"/>
        <end position="37"/>
    </location>
</feature>
<dbReference type="EMBL" id="BPLQ01006032">
    <property type="protein sequence ID" value="GIY19301.1"/>
    <property type="molecule type" value="Genomic_DNA"/>
</dbReference>
<dbReference type="InterPro" id="IPR032473">
    <property type="entry name" value="Argonaute_Mid_dom"/>
</dbReference>
<accession>A0AAV4RG48</accession>
<feature type="region of interest" description="Disordered" evidence="1">
    <location>
        <begin position="175"/>
        <end position="195"/>
    </location>
</feature>
<name>A0AAV4RG48_9ARAC</name>
<comment type="caution">
    <text evidence="4">The sequence shown here is derived from an EMBL/GenBank/DDBJ whole genome shotgun (WGS) entry which is preliminary data.</text>
</comment>
<dbReference type="Pfam" id="PF08699">
    <property type="entry name" value="ArgoL1"/>
    <property type="match status" value="1"/>
</dbReference>
<dbReference type="SMART" id="SM00950">
    <property type="entry name" value="Piwi"/>
    <property type="match status" value="1"/>
</dbReference>
<dbReference type="Gene3D" id="2.170.260.10">
    <property type="entry name" value="paz domain"/>
    <property type="match status" value="1"/>
</dbReference>
<feature type="compositionally biased region" description="Polar residues" evidence="1">
    <location>
        <begin position="18"/>
        <end position="36"/>
    </location>
</feature>
<dbReference type="SMART" id="SM01163">
    <property type="entry name" value="DUF1785"/>
    <property type="match status" value="1"/>
</dbReference>
<dbReference type="Gene3D" id="3.40.50.2300">
    <property type="match status" value="1"/>
</dbReference>
<dbReference type="Pfam" id="PF02170">
    <property type="entry name" value="PAZ"/>
    <property type="match status" value="1"/>
</dbReference>
<reference evidence="4 5" key="1">
    <citation type="submission" date="2021-06" db="EMBL/GenBank/DDBJ databases">
        <title>Caerostris darwini draft genome.</title>
        <authorList>
            <person name="Kono N."/>
            <person name="Arakawa K."/>
        </authorList>
    </citation>
    <scope>NUCLEOTIDE SEQUENCE [LARGE SCALE GENOMIC DNA]</scope>
</reference>
<keyword evidence="5" id="KW-1185">Reference proteome</keyword>
<evidence type="ECO:0000313" key="5">
    <source>
        <dbReference type="Proteomes" id="UP001054837"/>
    </source>
</evidence>
<sequence length="1084" mass="122118">MPKKGKGRGKFKPISLSDLGQLNFNPNPTNPQPCTESKTELNLGVSTSASTSTDVFPHTSTITSSSISGKGHGRGRGRKVTSTNLSDINLRAGPAVVETQTVISSCKNVESKAQSAVANLASGLTETPMPASISATASTLDKIQEHGSKVSLGRLNLKDEPTTARTESVKCEIPSKTNNSTIGLTGDSGSASGVNMSRKHQKHTVDASSKELAEEVQKSFQTHYKSSEKQIVKFPPRPSYGTIGRRIQLVSNHFLLQYKTKTIYHYDVEISSLDQIQKYGKSVKKMTAAEASEANFSRLEHELDKNIGKMKCKQIMGELMRMKYFEDYNPVYDGVKNMFTSKPLPLESKTKFVVELDSEGKLKKRKYEVIIQPVKKEHGSNAIDLNKLLKTYAGQNEFITALNCIMNYRDPTTSQISIGRSFFYLNDPNKISLGEGLEIWFGYTQNIHLTNIGPTVVINLAAKAFHKAGPVIEYANDVLKRDIRDSSSPLHFRESKQLEECLKGVKVYVTHLNYPRKFTVQGVLKSARDIKVNIDDKIISIAEYFGTKYRKLQYPHLPCLFMRTPNNQTYIPIENCVVIEGQPKLGKLNPSLNSKMIRSTAIPPVDRFKAIDKSSEIVQKESKKKMIEYNLFMTRVPKDVEGRIIDCPRLMHGESKSCNPDNRGIWRMDNKIFFRTSGKLEPWVLLNFSRIVNPHMLQNFEELFLRTARKVGLKLDKPLHLKFSYGESTEQILKRAKEAETRFAIIILNRKDERHNYDEIKFIADYEFITQCLEDIVLKRFNEQIAVNICLKINLKLGGINHVLGDKPRIFDKPAIILGADVIHSPRGSGCPSIAAVVGSMDAFSSKYKVECRVQENKKASKISQEIILEIRDMVEKILRAFYHNTRGKYPEKIIFFRDGVSDGQFQEVKEKEVSQVQEACKEIIGRIIPMTYIIVQKRHQVRFRPRNPKDGIGPPGNVPPGTTVDKDITHPELFDYFLNSHLGLQGTSKPAHYTVLHDDNKFDADSLQMLTYHMCYTYGKCTKSISIPPPVMYADLACYRAKKYADLHLPKDGASSSSDSALPPHVRQAINNMGQSKNSMFFL</sequence>
<dbReference type="SUPFAM" id="SSF101690">
    <property type="entry name" value="PAZ domain"/>
    <property type="match status" value="1"/>
</dbReference>
<dbReference type="GO" id="GO:0003723">
    <property type="term" value="F:RNA binding"/>
    <property type="evidence" value="ECO:0007669"/>
    <property type="project" value="InterPro"/>
</dbReference>
<dbReference type="InterPro" id="IPR036397">
    <property type="entry name" value="RNaseH_sf"/>
</dbReference>
<gene>
    <name evidence="4" type="primary">ago2</name>
    <name evidence="4" type="ORF">CDAR_414111</name>
</gene>
<dbReference type="Pfam" id="PF16486">
    <property type="entry name" value="ArgoN"/>
    <property type="match status" value="1"/>
</dbReference>
<dbReference type="InterPro" id="IPR036085">
    <property type="entry name" value="PAZ_dom_sf"/>
</dbReference>